<evidence type="ECO:0000313" key="2">
    <source>
        <dbReference type="Proteomes" id="UP000095094"/>
    </source>
</evidence>
<organism evidence="1 2">
    <name type="scientific">Enterococcus termitis</name>
    <dbReference type="NCBI Taxonomy" id="332950"/>
    <lineage>
        <taxon>Bacteria</taxon>
        <taxon>Bacillati</taxon>
        <taxon>Bacillota</taxon>
        <taxon>Bacilli</taxon>
        <taxon>Lactobacillales</taxon>
        <taxon>Enterococcaceae</taxon>
        <taxon>Enterococcus</taxon>
    </lineage>
</organism>
<gene>
    <name evidence="1" type="ORF">BCR25_03270</name>
</gene>
<dbReference type="OrthoDB" id="9810101at2"/>
<dbReference type="AlphaFoldDB" id="A0A1E5GVC4"/>
<dbReference type="Gene3D" id="3.40.50.1000">
    <property type="entry name" value="HAD superfamily/HAD-like"/>
    <property type="match status" value="1"/>
</dbReference>
<keyword evidence="2" id="KW-1185">Reference proteome</keyword>
<dbReference type="SFLD" id="SFLDG01140">
    <property type="entry name" value="C2.B:_Phosphomannomutase_and_P"/>
    <property type="match status" value="1"/>
</dbReference>
<dbReference type="SFLD" id="SFLDS00003">
    <property type="entry name" value="Haloacid_Dehalogenase"/>
    <property type="match status" value="1"/>
</dbReference>
<dbReference type="Gene3D" id="3.30.1240.10">
    <property type="match status" value="1"/>
</dbReference>
<comment type="caution">
    <text evidence="1">The sequence shown here is derived from an EMBL/GenBank/DDBJ whole genome shotgun (WGS) entry which is preliminary data.</text>
</comment>
<dbReference type="PATRIC" id="fig|332950.4.peg.1432"/>
<dbReference type="InterPro" id="IPR006379">
    <property type="entry name" value="HAD-SF_hydro_IIB"/>
</dbReference>
<proteinExistence type="predicted"/>
<dbReference type="SUPFAM" id="SSF56784">
    <property type="entry name" value="HAD-like"/>
    <property type="match status" value="1"/>
</dbReference>
<dbReference type="GO" id="GO:0016791">
    <property type="term" value="F:phosphatase activity"/>
    <property type="evidence" value="ECO:0007669"/>
    <property type="project" value="TreeGrafter"/>
</dbReference>
<dbReference type="Pfam" id="PF08282">
    <property type="entry name" value="Hydrolase_3"/>
    <property type="match status" value="1"/>
</dbReference>
<dbReference type="EMBL" id="MIJY01000012">
    <property type="protein sequence ID" value="OEG16631.1"/>
    <property type="molecule type" value="Genomic_DNA"/>
</dbReference>
<dbReference type="InterPro" id="IPR000150">
    <property type="entry name" value="Cof"/>
</dbReference>
<dbReference type="PANTHER" id="PTHR10000:SF25">
    <property type="entry name" value="PHOSPHATASE YKRA-RELATED"/>
    <property type="match status" value="1"/>
</dbReference>
<name>A0A1E5GVC4_9ENTE</name>
<accession>A0A1E5GVC4</accession>
<dbReference type="NCBIfam" id="TIGR00099">
    <property type="entry name" value="Cof-subfamily"/>
    <property type="match status" value="1"/>
</dbReference>
<reference evidence="2" key="1">
    <citation type="submission" date="2016-09" db="EMBL/GenBank/DDBJ databases">
        <authorList>
            <person name="Gulvik C.A."/>
        </authorList>
    </citation>
    <scope>NUCLEOTIDE SEQUENCE [LARGE SCALE GENOMIC DNA]</scope>
    <source>
        <strain evidence="2">LMG 8895</strain>
    </source>
</reference>
<dbReference type="InterPro" id="IPR036412">
    <property type="entry name" value="HAD-like_sf"/>
</dbReference>
<sequence length="258" mass="29152">MKRKLFAFDIDGTLLGTDKQPLESTREALLALRKQGHLVTVATGRSRFMAQDIILDLGFSNYVLCNGAAAFLDHEQYYQNLLDEEELQRFSSELEKREIGLAYVGLDDVKKNNHHRQLQMAEAMGSIDFAAPEYDGDFHKENDVYQGLAFYDESYEGVFDNAFSKFRFVRWHPQSVDIVPKNGSKSATLLNLADRVGIERENIITFGDGENDREMLREAGIGVAMGNALPHIQKEAKLVTDTNDNDGIWKALKELKAI</sequence>
<dbReference type="PANTHER" id="PTHR10000">
    <property type="entry name" value="PHOSPHOSERINE PHOSPHATASE"/>
    <property type="match status" value="1"/>
</dbReference>
<protein>
    <submittedName>
        <fullName evidence="1">HAD family hydrolase</fullName>
    </submittedName>
</protein>
<dbReference type="NCBIfam" id="TIGR01484">
    <property type="entry name" value="HAD-SF-IIB"/>
    <property type="match status" value="1"/>
</dbReference>
<dbReference type="RefSeq" id="WP_069663029.1">
    <property type="nucleotide sequence ID" value="NZ_JBHUJJ010000001.1"/>
</dbReference>
<dbReference type="InterPro" id="IPR023214">
    <property type="entry name" value="HAD_sf"/>
</dbReference>
<dbReference type="PROSITE" id="PS01229">
    <property type="entry name" value="COF_2"/>
    <property type="match status" value="1"/>
</dbReference>
<evidence type="ECO:0000313" key="1">
    <source>
        <dbReference type="EMBL" id="OEG16631.1"/>
    </source>
</evidence>
<dbReference type="Proteomes" id="UP000095094">
    <property type="component" value="Unassembled WGS sequence"/>
</dbReference>
<dbReference type="GO" id="GO:0005829">
    <property type="term" value="C:cytosol"/>
    <property type="evidence" value="ECO:0007669"/>
    <property type="project" value="TreeGrafter"/>
</dbReference>
<dbReference type="GO" id="GO:0000287">
    <property type="term" value="F:magnesium ion binding"/>
    <property type="evidence" value="ECO:0007669"/>
    <property type="project" value="TreeGrafter"/>
</dbReference>
<keyword evidence="1" id="KW-0378">Hydrolase</keyword>